<dbReference type="AlphaFoldDB" id="A0A212JTE4"/>
<proteinExistence type="predicted"/>
<organism evidence="1">
    <name type="scientific">uncultured Eubacteriales bacterium</name>
    <dbReference type="NCBI Taxonomy" id="172733"/>
    <lineage>
        <taxon>Bacteria</taxon>
        <taxon>Bacillati</taxon>
        <taxon>Bacillota</taxon>
        <taxon>Clostridia</taxon>
        <taxon>Eubacteriales</taxon>
        <taxon>environmental samples</taxon>
    </lineage>
</organism>
<protein>
    <submittedName>
        <fullName evidence="1">Uncharacterized protein</fullName>
    </submittedName>
</protein>
<name>A0A212JTE4_9FIRM</name>
<reference evidence="1" key="1">
    <citation type="submission" date="2016-04" db="EMBL/GenBank/DDBJ databases">
        <authorList>
            <person name="Evans L.H."/>
            <person name="Alamgir A."/>
            <person name="Owens N."/>
            <person name="Weber N.D."/>
            <person name="Virtaneva K."/>
            <person name="Barbian K."/>
            <person name="Babar A."/>
            <person name="Rosenke K."/>
        </authorList>
    </citation>
    <scope>NUCLEOTIDE SEQUENCE</scope>
    <source>
        <strain evidence="1">86</strain>
    </source>
</reference>
<sequence>MTKDQKIEMFSLRLEGKTFEEIATRFGCIRQYVHQVISGKDKKVAIKVDQIIFPGIRNWMVENHTRIAALARVAGLSPSCLYTSLTAKSNGGMNMETCRRLLSVTGLTFEEAFGTCDP</sequence>
<accession>A0A212JTE4</accession>
<dbReference type="EMBL" id="FLUN01000001">
    <property type="protein sequence ID" value="SBW02575.1"/>
    <property type="molecule type" value="Genomic_DNA"/>
</dbReference>
<gene>
    <name evidence="1" type="ORF">KL86CLO1_11668</name>
</gene>
<evidence type="ECO:0000313" key="1">
    <source>
        <dbReference type="EMBL" id="SBW02575.1"/>
    </source>
</evidence>